<sequence>MTEHGRRRGIGRALRMLTGVEEALLDTVPSERARYTAMGGVVLGTALMAMFSMTVALYCVFDGFQPAILLFVPVWGAFILFLDRWLMSSIAGPRLGERFRKLLPRLMLAVVFGVIIAEPLLLGVFHTAIKERIKHDRSDAVLQRESDLRQCNPLPGATKEELQKADEAKCDKLKLSVAASFQAKEKELAELQAQATELKKDTDADDAEYARLEALARKECNGTDDPETTGDFGEGPNCRRLRGEADQFRRDQRMDANHRKLTDLNNRIVTLTEELATERADTGRLITDRIDKEKNAYRSEQKGIGLLERLAALRDLVEEKSQVRAAEWGLRLFFIAVDALPVLLKFLNGFSAYDHVVTDRLTGQRRAQRVASETERRRLVIQEELARHQMNAEHAAALDKVEFDARMRHVDVELLREQATDSRAEYLLHDAPTMPLPVPPGDPALDIDPDGGRHR</sequence>
<evidence type="ECO:0000256" key="3">
    <source>
        <dbReference type="SAM" id="Phobius"/>
    </source>
</evidence>
<keyword evidence="1" id="KW-0175">Coiled coil</keyword>
<dbReference type="EMBL" id="CP157762">
    <property type="protein sequence ID" value="XBP90912.1"/>
    <property type="molecule type" value="Genomic_DNA"/>
</dbReference>
<reference evidence="5" key="2">
    <citation type="submission" date="2024-06" db="EMBL/GenBank/DDBJ databases">
        <title>Micromonospora mangrovi CCTCC AA 2012012 genome sequences.</title>
        <authorList>
            <person name="Gao J."/>
        </authorList>
    </citation>
    <scope>NUCLEOTIDE SEQUENCE</scope>
    <source>
        <strain evidence="5">CCTCC AA 2012012</strain>
    </source>
</reference>
<reference evidence="4" key="1">
    <citation type="submission" date="2024-01" db="EMBL/GenBank/DDBJ databases">
        <title>The genome sequence of Micromonospora mangrovi CCTCC AA 2012012.</title>
        <authorList>
            <person name="Gao J."/>
        </authorList>
    </citation>
    <scope>NUCLEOTIDE SEQUENCE</scope>
    <source>
        <strain evidence="4">CCTCC AA 2012012</strain>
    </source>
</reference>
<feature type="coiled-coil region" evidence="1">
    <location>
        <begin position="181"/>
        <end position="208"/>
    </location>
</feature>
<feature type="transmembrane region" description="Helical" evidence="3">
    <location>
        <begin position="106"/>
        <end position="129"/>
    </location>
</feature>
<dbReference type="RefSeq" id="WP_350930464.1">
    <property type="nucleotide sequence ID" value="NZ_CP157762.1"/>
</dbReference>
<evidence type="ECO:0000256" key="2">
    <source>
        <dbReference type="SAM" id="MobiDB-lite"/>
    </source>
</evidence>
<keyword evidence="3" id="KW-0812">Transmembrane</keyword>
<gene>
    <name evidence="5" type="ORF">ABUL08_14615</name>
    <name evidence="4" type="ORF">VK199_14555</name>
</gene>
<evidence type="ECO:0000313" key="5">
    <source>
        <dbReference type="EMBL" id="XCH71610.1"/>
    </source>
</evidence>
<dbReference type="InterPro" id="IPR025519">
    <property type="entry name" value="DUF4407"/>
</dbReference>
<feature type="transmembrane region" description="Helical" evidence="3">
    <location>
        <begin position="67"/>
        <end position="86"/>
    </location>
</feature>
<keyword evidence="3" id="KW-0472">Membrane</keyword>
<accession>A0AAU8H564</accession>
<evidence type="ECO:0000256" key="1">
    <source>
        <dbReference type="SAM" id="Coils"/>
    </source>
</evidence>
<dbReference type="EMBL" id="CP159342">
    <property type="protein sequence ID" value="XCH71610.1"/>
    <property type="molecule type" value="Genomic_DNA"/>
</dbReference>
<proteinExistence type="predicted"/>
<organism evidence="5">
    <name type="scientific">Micromonospora sp. CCTCC AA 2012012</name>
    <dbReference type="NCBI Taxonomy" id="3111921"/>
    <lineage>
        <taxon>Bacteria</taxon>
        <taxon>Bacillati</taxon>
        <taxon>Actinomycetota</taxon>
        <taxon>Actinomycetes</taxon>
        <taxon>Micromonosporales</taxon>
        <taxon>Micromonosporaceae</taxon>
        <taxon>Micromonospora</taxon>
    </lineage>
</organism>
<feature type="region of interest" description="Disordered" evidence="2">
    <location>
        <begin position="220"/>
        <end position="240"/>
    </location>
</feature>
<keyword evidence="3" id="KW-1133">Transmembrane helix</keyword>
<feature type="region of interest" description="Disordered" evidence="2">
    <location>
        <begin position="431"/>
        <end position="455"/>
    </location>
</feature>
<dbReference type="Pfam" id="PF14362">
    <property type="entry name" value="DUF4407"/>
    <property type="match status" value="1"/>
</dbReference>
<protein>
    <submittedName>
        <fullName evidence="5">DUF4407 domain-containing protein</fullName>
    </submittedName>
</protein>
<name>A0AAU8H564_9ACTN</name>
<feature type="transmembrane region" description="Helical" evidence="3">
    <location>
        <begin position="41"/>
        <end position="61"/>
    </location>
</feature>
<dbReference type="AlphaFoldDB" id="A0AAU8H564"/>
<evidence type="ECO:0000313" key="4">
    <source>
        <dbReference type="EMBL" id="XBP90912.1"/>
    </source>
</evidence>